<keyword evidence="4" id="KW-1185">Reference proteome</keyword>
<sequence length="293" mass="33705">MSLEARRAEPTDEQARRRELTSFLRSRRERISPEQAGLPRTGRRRTPGLRREEVAHLAGMGVTWYTWLEQGRDIKVSEPVLAAIARTLRLDQYERAHLYTLAGHPVPREHDSADVPRALLVMMRQLEPIPAALINARFDLLAYNRTYEWLVGGIGDLSFEDRNWLVLMFTSPRWRTTLLDWEDAAVRLVGRFRSGMAEHAAESGWKSLVTRLRQESADFERLWGQHAVRGPENFTKRFLHPEVGLLTLDYTQLSFGERSAIKLATYTPVDDETWSKVTGWSVRGGQEEIGVVR</sequence>
<dbReference type="SMART" id="SM00530">
    <property type="entry name" value="HTH_XRE"/>
    <property type="match status" value="1"/>
</dbReference>
<feature type="compositionally biased region" description="Basic and acidic residues" evidence="1">
    <location>
        <begin position="1"/>
        <end position="20"/>
    </location>
</feature>
<gene>
    <name evidence="3" type="ORF">EV650_3194</name>
</gene>
<dbReference type="GO" id="GO:0003677">
    <property type="term" value="F:DNA binding"/>
    <property type="evidence" value="ECO:0007669"/>
    <property type="project" value="InterPro"/>
</dbReference>
<dbReference type="Gene3D" id="1.10.260.40">
    <property type="entry name" value="lambda repressor-like DNA-binding domains"/>
    <property type="match status" value="1"/>
</dbReference>
<dbReference type="PANTHER" id="PTHR35010">
    <property type="entry name" value="BLL4672 PROTEIN-RELATED"/>
    <property type="match status" value="1"/>
</dbReference>
<feature type="region of interest" description="Disordered" evidence="1">
    <location>
        <begin position="1"/>
        <end position="49"/>
    </location>
</feature>
<name>A0A4R8A277_9ACTN</name>
<protein>
    <submittedName>
        <fullName evidence="3">Helix-turn-helix protein</fullName>
    </submittedName>
</protein>
<organism evidence="3 4">
    <name type="scientific">Kribbella kalugense</name>
    <dbReference type="NCBI Taxonomy" id="2512221"/>
    <lineage>
        <taxon>Bacteria</taxon>
        <taxon>Bacillati</taxon>
        <taxon>Actinomycetota</taxon>
        <taxon>Actinomycetes</taxon>
        <taxon>Propionibacteriales</taxon>
        <taxon>Kribbellaceae</taxon>
        <taxon>Kribbella</taxon>
    </lineage>
</organism>
<evidence type="ECO:0000256" key="1">
    <source>
        <dbReference type="SAM" id="MobiDB-lite"/>
    </source>
</evidence>
<dbReference type="EMBL" id="SODF01000001">
    <property type="protein sequence ID" value="TDW24316.1"/>
    <property type="molecule type" value="Genomic_DNA"/>
</dbReference>
<dbReference type="InterPro" id="IPR010982">
    <property type="entry name" value="Lambda_DNA-bd_dom_sf"/>
</dbReference>
<dbReference type="InterPro" id="IPR041413">
    <property type="entry name" value="MLTR_LBD"/>
</dbReference>
<dbReference type="SUPFAM" id="SSF47413">
    <property type="entry name" value="lambda repressor-like DNA-binding domains"/>
    <property type="match status" value="1"/>
</dbReference>
<dbReference type="CDD" id="cd00093">
    <property type="entry name" value="HTH_XRE"/>
    <property type="match status" value="1"/>
</dbReference>
<evidence type="ECO:0000259" key="2">
    <source>
        <dbReference type="SMART" id="SM00530"/>
    </source>
</evidence>
<reference evidence="3 4" key="1">
    <citation type="submission" date="2019-03" db="EMBL/GenBank/DDBJ databases">
        <title>Genomic Encyclopedia of Type Strains, Phase III (KMG-III): the genomes of soil and plant-associated and newly described type strains.</title>
        <authorList>
            <person name="Whitman W."/>
        </authorList>
    </citation>
    <scope>NUCLEOTIDE SEQUENCE [LARGE SCALE GENOMIC DNA]</scope>
    <source>
        <strain evidence="3 4">VKM Ac-2570</strain>
    </source>
</reference>
<dbReference type="Pfam" id="PF17765">
    <property type="entry name" value="MLTR_LBD"/>
    <property type="match status" value="1"/>
</dbReference>
<proteinExistence type="predicted"/>
<dbReference type="Pfam" id="PF13560">
    <property type="entry name" value="HTH_31"/>
    <property type="match status" value="1"/>
</dbReference>
<dbReference type="InterPro" id="IPR001387">
    <property type="entry name" value="Cro/C1-type_HTH"/>
</dbReference>
<dbReference type="PANTHER" id="PTHR35010:SF2">
    <property type="entry name" value="BLL4672 PROTEIN"/>
    <property type="match status" value="1"/>
</dbReference>
<evidence type="ECO:0000313" key="3">
    <source>
        <dbReference type="EMBL" id="TDW24316.1"/>
    </source>
</evidence>
<comment type="caution">
    <text evidence="3">The sequence shown here is derived from an EMBL/GenBank/DDBJ whole genome shotgun (WGS) entry which is preliminary data.</text>
</comment>
<feature type="domain" description="HTH cro/C1-type" evidence="2">
    <location>
        <begin position="23"/>
        <end position="95"/>
    </location>
</feature>
<dbReference type="AlphaFoldDB" id="A0A4R8A277"/>
<dbReference type="Gene3D" id="3.30.450.180">
    <property type="match status" value="1"/>
</dbReference>
<accession>A0A4R8A277</accession>
<dbReference type="Proteomes" id="UP000295447">
    <property type="component" value="Unassembled WGS sequence"/>
</dbReference>
<evidence type="ECO:0000313" key="4">
    <source>
        <dbReference type="Proteomes" id="UP000295447"/>
    </source>
</evidence>